<evidence type="ECO:0000256" key="1">
    <source>
        <dbReference type="ARBA" id="ARBA00005417"/>
    </source>
</evidence>
<dbReference type="PROSITE" id="PS00211">
    <property type="entry name" value="ABC_TRANSPORTER_1"/>
    <property type="match status" value="1"/>
</dbReference>
<dbReference type="EMBL" id="FMVW01000010">
    <property type="protein sequence ID" value="SCZ45331.1"/>
    <property type="molecule type" value="Genomic_DNA"/>
</dbReference>
<name>A0A1G5P8C1_AFIMA</name>
<keyword evidence="3" id="KW-0547">Nucleotide-binding</keyword>
<dbReference type="SUPFAM" id="SSF52540">
    <property type="entry name" value="P-loop containing nucleoside triphosphate hydrolases"/>
    <property type="match status" value="1"/>
</dbReference>
<comment type="similarity">
    <text evidence="1">Belongs to the ABC transporter superfamily.</text>
</comment>
<evidence type="ECO:0000313" key="7">
    <source>
        <dbReference type="Proteomes" id="UP000199347"/>
    </source>
</evidence>
<gene>
    <name evidence="6" type="ORF">SAMN03080610_03398</name>
</gene>
<dbReference type="CDD" id="cd03225">
    <property type="entry name" value="ABC_cobalt_CbiO_domain1"/>
    <property type="match status" value="1"/>
</dbReference>
<accession>A0A1G5P8C1</accession>
<proteinExistence type="inferred from homology"/>
<dbReference type="AlphaFoldDB" id="A0A1G5P8C1"/>
<keyword evidence="4 6" id="KW-0067">ATP-binding</keyword>
<keyword evidence="7" id="KW-1185">Reference proteome</keyword>
<dbReference type="InterPro" id="IPR015856">
    <property type="entry name" value="ABC_transpr_CbiO/EcfA_su"/>
</dbReference>
<protein>
    <submittedName>
        <fullName evidence="6">Biotin transport system ATP-binding protein</fullName>
    </submittedName>
</protein>
<sequence length="227" mass="24930">MMTTIEIRAVHQRFETFEALKGIDLTLNEKRIGIVGSNGSGKSTFARLLNGLLIPTSGQVLVDGLDTAKSGKAVRRKVGFVFQNPDNQIVFPIVEEDVAFGLKGLKLPAAQRGALVEEVLDRYGLGPFRSHPSHTLSGGQKQLLALAGVLITRPDCVVFDEPTTLLDLRNARRVAKVIAEMEETVIVVTHDLPLLQSFDRVIVFDQGRVIADDEPNSALARYVERMQ</sequence>
<dbReference type="InterPro" id="IPR027417">
    <property type="entry name" value="P-loop_NTPase"/>
</dbReference>
<feature type="domain" description="ABC transporter" evidence="5">
    <location>
        <begin position="5"/>
        <end position="226"/>
    </location>
</feature>
<dbReference type="Gene3D" id="3.40.50.300">
    <property type="entry name" value="P-loop containing nucleotide triphosphate hydrolases"/>
    <property type="match status" value="1"/>
</dbReference>
<dbReference type="Proteomes" id="UP000199347">
    <property type="component" value="Unassembled WGS sequence"/>
</dbReference>
<evidence type="ECO:0000256" key="3">
    <source>
        <dbReference type="ARBA" id="ARBA00022741"/>
    </source>
</evidence>
<dbReference type="STRING" id="1120955.SAMN03080610_03398"/>
<dbReference type="InterPro" id="IPR017871">
    <property type="entry name" value="ABC_transporter-like_CS"/>
</dbReference>
<dbReference type="PANTHER" id="PTHR43553:SF24">
    <property type="entry name" value="ENERGY-COUPLING FACTOR TRANSPORTER ATP-BINDING PROTEIN ECFA1"/>
    <property type="match status" value="1"/>
</dbReference>
<keyword evidence="2" id="KW-0813">Transport</keyword>
<dbReference type="GO" id="GO:0042626">
    <property type="term" value="F:ATPase-coupled transmembrane transporter activity"/>
    <property type="evidence" value="ECO:0007669"/>
    <property type="project" value="TreeGrafter"/>
</dbReference>
<dbReference type="SMART" id="SM00382">
    <property type="entry name" value="AAA"/>
    <property type="match status" value="1"/>
</dbReference>
<organism evidence="6 7">
    <name type="scientific">Afifella marina DSM 2698</name>
    <dbReference type="NCBI Taxonomy" id="1120955"/>
    <lineage>
        <taxon>Bacteria</taxon>
        <taxon>Pseudomonadati</taxon>
        <taxon>Pseudomonadota</taxon>
        <taxon>Alphaproteobacteria</taxon>
        <taxon>Hyphomicrobiales</taxon>
        <taxon>Afifellaceae</taxon>
        <taxon>Afifella</taxon>
    </lineage>
</organism>
<evidence type="ECO:0000313" key="6">
    <source>
        <dbReference type="EMBL" id="SCZ45331.1"/>
    </source>
</evidence>
<dbReference type="GO" id="GO:0016887">
    <property type="term" value="F:ATP hydrolysis activity"/>
    <property type="evidence" value="ECO:0007669"/>
    <property type="project" value="InterPro"/>
</dbReference>
<reference evidence="6 7" key="1">
    <citation type="submission" date="2016-10" db="EMBL/GenBank/DDBJ databases">
        <authorList>
            <person name="de Groot N.N."/>
        </authorList>
    </citation>
    <scope>NUCLEOTIDE SEQUENCE [LARGE SCALE GENOMIC DNA]</scope>
    <source>
        <strain evidence="6 7">DSM 2698</strain>
    </source>
</reference>
<dbReference type="PROSITE" id="PS50893">
    <property type="entry name" value="ABC_TRANSPORTER_2"/>
    <property type="match status" value="1"/>
</dbReference>
<dbReference type="GO" id="GO:0043190">
    <property type="term" value="C:ATP-binding cassette (ABC) transporter complex"/>
    <property type="evidence" value="ECO:0007669"/>
    <property type="project" value="TreeGrafter"/>
</dbReference>
<dbReference type="InterPro" id="IPR003439">
    <property type="entry name" value="ABC_transporter-like_ATP-bd"/>
</dbReference>
<dbReference type="InterPro" id="IPR003593">
    <property type="entry name" value="AAA+_ATPase"/>
</dbReference>
<evidence type="ECO:0000256" key="2">
    <source>
        <dbReference type="ARBA" id="ARBA00022448"/>
    </source>
</evidence>
<dbReference type="PANTHER" id="PTHR43553">
    <property type="entry name" value="HEAVY METAL TRANSPORTER"/>
    <property type="match status" value="1"/>
</dbReference>
<dbReference type="Pfam" id="PF00005">
    <property type="entry name" value="ABC_tran"/>
    <property type="match status" value="1"/>
</dbReference>
<evidence type="ECO:0000256" key="4">
    <source>
        <dbReference type="ARBA" id="ARBA00022840"/>
    </source>
</evidence>
<dbReference type="InterPro" id="IPR050095">
    <property type="entry name" value="ECF_ABC_transporter_ATP-bd"/>
</dbReference>
<evidence type="ECO:0000259" key="5">
    <source>
        <dbReference type="PROSITE" id="PS50893"/>
    </source>
</evidence>
<dbReference type="GO" id="GO:0005524">
    <property type="term" value="F:ATP binding"/>
    <property type="evidence" value="ECO:0007669"/>
    <property type="project" value="UniProtKB-KW"/>
</dbReference>